<dbReference type="NCBIfam" id="TIGR00901">
    <property type="entry name" value="2A0125"/>
    <property type="match status" value="1"/>
</dbReference>
<feature type="transmembrane region" description="Helical" evidence="7">
    <location>
        <begin position="124"/>
        <end position="146"/>
    </location>
</feature>
<organism evidence="8 9">
    <name type="scientific">Caulobacter vibrioides</name>
    <name type="common">Caulobacter crescentus</name>
    <dbReference type="NCBI Taxonomy" id="155892"/>
    <lineage>
        <taxon>Bacteria</taxon>
        <taxon>Pseudomonadati</taxon>
        <taxon>Pseudomonadota</taxon>
        <taxon>Alphaproteobacteria</taxon>
        <taxon>Caulobacterales</taxon>
        <taxon>Caulobacteraceae</taxon>
        <taxon>Caulobacter</taxon>
    </lineage>
</organism>
<name>A0A258DFU8_CAUVI</name>
<feature type="transmembrane region" description="Helical" evidence="7">
    <location>
        <begin position="99"/>
        <end position="118"/>
    </location>
</feature>
<accession>A0A258DFU8</accession>
<feature type="transmembrane region" description="Helical" evidence="7">
    <location>
        <begin position="57"/>
        <end position="78"/>
    </location>
</feature>
<dbReference type="GO" id="GO:0016020">
    <property type="term" value="C:membrane"/>
    <property type="evidence" value="ECO:0007669"/>
    <property type="project" value="UniProtKB-SubCell"/>
</dbReference>
<feature type="transmembrane region" description="Helical" evidence="7">
    <location>
        <begin position="340"/>
        <end position="360"/>
    </location>
</feature>
<feature type="transmembrane region" description="Helical" evidence="7">
    <location>
        <begin position="405"/>
        <end position="424"/>
    </location>
</feature>
<dbReference type="Gene3D" id="1.20.1250.20">
    <property type="entry name" value="MFS general substrate transporter like domains"/>
    <property type="match status" value="2"/>
</dbReference>
<evidence type="ECO:0000256" key="4">
    <source>
        <dbReference type="ARBA" id="ARBA00022692"/>
    </source>
</evidence>
<keyword evidence="5 7" id="KW-1133">Transmembrane helix</keyword>
<feature type="transmembrane region" description="Helical" evidence="7">
    <location>
        <begin position="191"/>
        <end position="210"/>
    </location>
</feature>
<dbReference type="PANTHER" id="PTHR12778">
    <property type="entry name" value="SOLUTE CARRIER FAMILY 33 ACETYL-COA TRANSPORTER -RELATED"/>
    <property type="match status" value="1"/>
</dbReference>
<feature type="transmembrane region" description="Helical" evidence="7">
    <location>
        <begin position="380"/>
        <end position="398"/>
    </location>
</feature>
<keyword evidence="6 7" id="KW-0472">Membrane</keyword>
<dbReference type="SUPFAM" id="SSF103473">
    <property type="entry name" value="MFS general substrate transporter"/>
    <property type="match status" value="2"/>
</dbReference>
<keyword evidence="4 7" id="KW-0812">Transmembrane</keyword>
<feature type="transmembrane region" description="Helical" evidence="7">
    <location>
        <begin position="533"/>
        <end position="557"/>
    </location>
</feature>
<feature type="transmembrane region" description="Helical" evidence="7">
    <location>
        <begin position="289"/>
        <end position="308"/>
    </location>
</feature>
<dbReference type="Proteomes" id="UP000215616">
    <property type="component" value="Unassembled WGS sequence"/>
</dbReference>
<dbReference type="EMBL" id="NCDQ01000003">
    <property type="protein sequence ID" value="OYX06476.1"/>
    <property type="molecule type" value="Genomic_DNA"/>
</dbReference>
<dbReference type="Pfam" id="PF07690">
    <property type="entry name" value="MFS_1"/>
    <property type="match status" value="1"/>
</dbReference>
<comment type="caution">
    <text evidence="8">The sequence shown here is derived from an EMBL/GenBank/DDBJ whole genome shotgun (WGS) entry which is preliminary data.</text>
</comment>
<comment type="similarity">
    <text evidence="2">Belongs to the major facilitator superfamily.</text>
</comment>
<dbReference type="InterPro" id="IPR004752">
    <property type="entry name" value="AmpG_permease/AT-1"/>
</dbReference>
<gene>
    <name evidence="8" type="ORF">B7Z12_00410</name>
</gene>
<evidence type="ECO:0000256" key="5">
    <source>
        <dbReference type="ARBA" id="ARBA00022989"/>
    </source>
</evidence>
<dbReference type="InterPro" id="IPR011701">
    <property type="entry name" value="MFS"/>
</dbReference>
<feature type="transmembrane region" description="Helical" evidence="7">
    <location>
        <begin position="167"/>
        <end position="185"/>
    </location>
</feature>
<evidence type="ECO:0000313" key="8">
    <source>
        <dbReference type="EMBL" id="OYX06476.1"/>
    </source>
</evidence>
<evidence type="ECO:0000256" key="3">
    <source>
        <dbReference type="ARBA" id="ARBA00022448"/>
    </source>
</evidence>
<evidence type="ECO:0000256" key="6">
    <source>
        <dbReference type="ARBA" id="ARBA00023136"/>
    </source>
</evidence>
<evidence type="ECO:0000313" key="9">
    <source>
        <dbReference type="Proteomes" id="UP000215616"/>
    </source>
</evidence>
<dbReference type="PANTHER" id="PTHR12778:SF10">
    <property type="entry name" value="MAJOR FACILITATOR SUPERFAMILY DOMAIN-CONTAINING PROTEIN 3"/>
    <property type="match status" value="1"/>
</dbReference>
<sequence>MAADTTTEAAPRRTALGALAVFGERRSLVMLGLGFASGLPYLLIFDTLSAWLRTAGLSLEVIAFFSLTTLAYAFKFLWAPLVDRTTIPGLTGLLGHRRSWMLVTQVLIIGFLVSMSTVDPAANLPLMALLAVAVGFSSATQDIVMDGWRIEAVDESRQGAMAAAYQWGYRIAMIVAGALPLVLAQSLGWNFSYGLMAALMLVGSAAVLLAPREKAHLIRPVETGGAPRRPGADLGEWVVRLAVLLTGALLLGSGLAANATMLGQVLGPFLSEASVEALVKAWTARPNGVWLQLGGVIAGMALVAASAWPMPGRPTRPGAYLSQAFGAPLGEFFRRFQGSAGLILALICVYRLADFLLNIMNPFYLDLGFTLTEIAEVRKVFGVAASTVGVFAGGYAVARLGLIRTLLIGAFAQPLSNLVFAWLATRGHDVGALFVAIGVDNSATGFAGTAFIAYLSSLTSAGFTATQYAFFTSIYAIPGKLVASQSGRVVESSARAAETGVFAPLKGLFAGLPPEVLAAGAAKTGVSPAALGAGYVVFFSYTALAGVVAIILTAMVARKPHPDTDEATAAPAAEA</sequence>
<comment type="subcellular location">
    <subcellularLocation>
        <location evidence="1">Membrane</location>
        <topology evidence="1">Multi-pass membrane protein</topology>
    </subcellularLocation>
</comment>
<feature type="transmembrane region" description="Helical" evidence="7">
    <location>
        <begin position="28"/>
        <end position="45"/>
    </location>
</feature>
<evidence type="ECO:0000256" key="2">
    <source>
        <dbReference type="ARBA" id="ARBA00008335"/>
    </source>
</evidence>
<dbReference type="InterPro" id="IPR036259">
    <property type="entry name" value="MFS_trans_sf"/>
</dbReference>
<proteinExistence type="inferred from homology"/>
<keyword evidence="3" id="KW-0813">Transport</keyword>
<feature type="transmembrane region" description="Helical" evidence="7">
    <location>
        <begin position="237"/>
        <end position="257"/>
    </location>
</feature>
<protein>
    <submittedName>
        <fullName evidence="8">Permease</fullName>
    </submittedName>
</protein>
<evidence type="ECO:0000256" key="7">
    <source>
        <dbReference type="SAM" id="Phobius"/>
    </source>
</evidence>
<reference evidence="8 9" key="1">
    <citation type="submission" date="2017-03" db="EMBL/GenBank/DDBJ databases">
        <title>Lifting the veil on microbial sulfur biogeochemistry in mining wastewaters.</title>
        <authorList>
            <person name="Kantor R.S."/>
            <person name="Colenbrander Nelson T."/>
            <person name="Marshall S."/>
            <person name="Bennett D."/>
            <person name="Apte S."/>
            <person name="Camacho D."/>
            <person name="Thomas B.C."/>
            <person name="Warren L.A."/>
            <person name="Banfield J.F."/>
        </authorList>
    </citation>
    <scope>NUCLEOTIDE SEQUENCE [LARGE SCALE GENOMIC DNA]</scope>
    <source>
        <strain evidence="8">32-67-7</strain>
    </source>
</reference>
<feature type="transmembrane region" description="Helical" evidence="7">
    <location>
        <begin position="430"/>
        <end position="455"/>
    </location>
</feature>
<evidence type="ECO:0000256" key="1">
    <source>
        <dbReference type="ARBA" id="ARBA00004141"/>
    </source>
</evidence>
<dbReference type="AlphaFoldDB" id="A0A258DFU8"/>
<dbReference type="GO" id="GO:0022857">
    <property type="term" value="F:transmembrane transporter activity"/>
    <property type="evidence" value="ECO:0007669"/>
    <property type="project" value="InterPro"/>
</dbReference>